<name>A0ABR1G9C4_AURAN</name>
<evidence type="ECO:0000256" key="1">
    <source>
        <dbReference type="ARBA" id="ARBA00022837"/>
    </source>
</evidence>
<sequence length="431" mass="45986">MDVAEAPAAEESLLARLVAAVDIRGVGSLTRAELGEAARLRGPSSKNLDLAAAGPEPYALADAARLLRPLGWEAARLEEDVAKVERSAAVFRSLDASQSGFLELKELRAALTAQAGHALRLAGLVSTLDSARNGKVSWLEFLAGVTSERFGERFAPFRDWALETAPLHIFSDIDIDVGVGDEALKELSFLERLPCYVVQATFRKQARRKVCCFGLPAATGAIHAAIDRRERGRWTPLDLATKELARAAGGRGARCRWGPSSSTRTTSSRSSTSSGCWRTTPSWPSRRNGRRSSWTTRAARARDPTRLLAVMELDDENRFFAGLAAAEPASADLALELFAAMLVLDGRVAGHARGRNARAWAGSSRSLAGTFRGTTSRGPCATASPSSRRAWGCAPDPPAPLAPTPGPTQVRGGRAADATTRLGYLAVDCAR</sequence>
<organism evidence="4 5">
    <name type="scientific">Aureococcus anophagefferens</name>
    <name type="common">Harmful bloom alga</name>
    <dbReference type="NCBI Taxonomy" id="44056"/>
    <lineage>
        <taxon>Eukaryota</taxon>
        <taxon>Sar</taxon>
        <taxon>Stramenopiles</taxon>
        <taxon>Ochrophyta</taxon>
        <taxon>Pelagophyceae</taxon>
        <taxon>Pelagomonadales</taxon>
        <taxon>Pelagomonadaceae</taxon>
        <taxon>Aureococcus</taxon>
    </lineage>
</organism>
<evidence type="ECO:0000256" key="2">
    <source>
        <dbReference type="SAM" id="MobiDB-lite"/>
    </source>
</evidence>
<feature type="domain" description="EF-hand" evidence="3">
    <location>
        <begin position="82"/>
        <end position="117"/>
    </location>
</feature>
<keyword evidence="1" id="KW-0106">Calcium</keyword>
<evidence type="ECO:0000313" key="4">
    <source>
        <dbReference type="EMBL" id="KAK7249738.1"/>
    </source>
</evidence>
<comment type="caution">
    <text evidence="4">The sequence shown here is derived from an EMBL/GenBank/DDBJ whole genome shotgun (WGS) entry which is preliminary data.</text>
</comment>
<evidence type="ECO:0000259" key="3">
    <source>
        <dbReference type="PROSITE" id="PS50222"/>
    </source>
</evidence>
<evidence type="ECO:0000313" key="5">
    <source>
        <dbReference type="Proteomes" id="UP001363151"/>
    </source>
</evidence>
<dbReference type="InterPro" id="IPR011992">
    <property type="entry name" value="EF-hand-dom_pair"/>
</dbReference>
<dbReference type="PROSITE" id="PS00018">
    <property type="entry name" value="EF_HAND_1"/>
    <property type="match status" value="1"/>
</dbReference>
<gene>
    <name evidence="4" type="ORF">SO694_00004531</name>
</gene>
<protein>
    <recommendedName>
        <fullName evidence="3">EF-hand domain-containing protein</fullName>
    </recommendedName>
</protein>
<dbReference type="Gene3D" id="1.10.238.10">
    <property type="entry name" value="EF-hand"/>
    <property type="match status" value="1"/>
</dbReference>
<dbReference type="EMBL" id="JBBJCI010000040">
    <property type="protein sequence ID" value="KAK7249738.1"/>
    <property type="molecule type" value="Genomic_DNA"/>
</dbReference>
<feature type="compositionally biased region" description="Polar residues" evidence="2">
    <location>
        <begin position="372"/>
        <end position="387"/>
    </location>
</feature>
<dbReference type="Pfam" id="PF13499">
    <property type="entry name" value="EF-hand_7"/>
    <property type="match status" value="1"/>
</dbReference>
<dbReference type="Proteomes" id="UP001363151">
    <property type="component" value="Unassembled WGS sequence"/>
</dbReference>
<feature type="compositionally biased region" description="Low complexity" evidence="2">
    <location>
        <begin position="255"/>
        <end position="274"/>
    </location>
</feature>
<dbReference type="InterPro" id="IPR018247">
    <property type="entry name" value="EF_Hand_1_Ca_BS"/>
</dbReference>
<proteinExistence type="predicted"/>
<accession>A0ABR1G9C4</accession>
<dbReference type="InterPro" id="IPR002048">
    <property type="entry name" value="EF_hand_dom"/>
</dbReference>
<feature type="compositionally biased region" description="Polar residues" evidence="2">
    <location>
        <begin position="275"/>
        <end position="285"/>
    </location>
</feature>
<feature type="region of interest" description="Disordered" evidence="2">
    <location>
        <begin position="372"/>
        <end position="413"/>
    </location>
</feature>
<feature type="region of interest" description="Disordered" evidence="2">
    <location>
        <begin position="250"/>
        <end position="299"/>
    </location>
</feature>
<feature type="compositionally biased region" description="Pro residues" evidence="2">
    <location>
        <begin position="395"/>
        <end position="406"/>
    </location>
</feature>
<reference evidence="4 5" key="1">
    <citation type="submission" date="2024-03" db="EMBL/GenBank/DDBJ databases">
        <title>Aureococcus anophagefferens CCMP1851 and Kratosvirus quantuckense: Draft genome of a second virus-susceptible host strain in the model system.</title>
        <authorList>
            <person name="Chase E."/>
            <person name="Truchon A.R."/>
            <person name="Schepens W."/>
            <person name="Wilhelm S.W."/>
        </authorList>
    </citation>
    <scope>NUCLEOTIDE SEQUENCE [LARGE SCALE GENOMIC DNA]</scope>
    <source>
        <strain evidence="4 5">CCMP1851</strain>
    </source>
</reference>
<keyword evidence="5" id="KW-1185">Reference proteome</keyword>
<dbReference type="SUPFAM" id="SSF47473">
    <property type="entry name" value="EF-hand"/>
    <property type="match status" value="1"/>
</dbReference>
<dbReference type="PROSITE" id="PS50222">
    <property type="entry name" value="EF_HAND_2"/>
    <property type="match status" value="1"/>
</dbReference>